<dbReference type="InterPro" id="IPR013783">
    <property type="entry name" value="Ig-like_fold"/>
</dbReference>
<evidence type="ECO:0000256" key="2">
    <source>
        <dbReference type="SAM" id="SignalP"/>
    </source>
</evidence>
<dbReference type="EMBL" id="STFF01000007">
    <property type="protein sequence ID" value="THU34888.1"/>
    <property type="molecule type" value="Genomic_DNA"/>
</dbReference>
<keyword evidence="1" id="KW-1133">Transmembrane helix</keyword>
<dbReference type="Proteomes" id="UP000306918">
    <property type="component" value="Unassembled WGS sequence"/>
</dbReference>
<dbReference type="Gene3D" id="2.60.40.10">
    <property type="entry name" value="Immunoglobulins"/>
    <property type="match status" value="1"/>
</dbReference>
<dbReference type="InterPro" id="IPR011123">
    <property type="entry name" value="Y_Y_Y"/>
</dbReference>
<evidence type="ECO:0000259" key="3">
    <source>
        <dbReference type="Pfam" id="PF06580"/>
    </source>
</evidence>
<dbReference type="Pfam" id="PF07495">
    <property type="entry name" value="Y_Y_Y"/>
    <property type="match status" value="1"/>
</dbReference>
<dbReference type="SUPFAM" id="SSF55874">
    <property type="entry name" value="ATPase domain of HSP90 chaperone/DNA topoisomerase II/histidine kinase"/>
    <property type="match status" value="1"/>
</dbReference>
<dbReference type="InterPro" id="IPR011110">
    <property type="entry name" value="Reg_prop"/>
</dbReference>
<dbReference type="GO" id="GO:0016020">
    <property type="term" value="C:membrane"/>
    <property type="evidence" value="ECO:0007669"/>
    <property type="project" value="InterPro"/>
</dbReference>
<proteinExistence type="predicted"/>
<dbReference type="Gene3D" id="3.30.565.10">
    <property type="entry name" value="Histidine kinase-like ATPase, C-terminal domain"/>
    <property type="match status" value="1"/>
</dbReference>
<dbReference type="AlphaFoldDB" id="A0A4S8HI52"/>
<dbReference type="Pfam" id="PF06580">
    <property type="entry name" value="His_kinase"/>
    <property type="match status" value="1"/>
</dbReference>
<evidence type="ECO:0008006" key="7">
    <source>
        <dbReference type="Google" id="ProtNLM"/>
    </source>
</evidence>
<evidence type="ECO:0000259" key="4">
    <source>
        <dbReference type="Pfam" id="PF07495"/>
    </source>
</evidence>
<feature type="chain" id="PRO_5020945920" description="Signal transduction histidine kinase internal region domain-containing protein" evidence="2">
    <location>
        <begin position="24"/>
        <end position="1024"/>
    </location>
</feature>
<name>A0A4S8HI52_9BACT</name>
<dbReference type="SUPFAM" id="SSF63829">
    <property type="entry name" value="Calcium-dependent phosphotriesterase"/>
    <property type="match status" value="1"/>
</dbReference>
<dbReference type="OrthoDB" id="9809670at2"/>
<evidence type="ECO:0000313" key="6">
    <source>
        <dbReference type="Proteomes" id="UP000306918"/>
    </source>
</evidence>
<comment type="caution">
    <text evidence="5">The sequence shown here is derived from an EMBL/GenBank/DDBJ whole genome shotgun (WGS) entry which is preliminary data.</text>
</comment>
<dbReference type="InterPro" id="IPR050640">
    <property type="entry name" value="Bact_2-comp_sensor_kinase"/>
</dbReference>
<feature type="domain" description="Two component regulator three Y" evidence="4">
    <location>
        <begin position="704"/>
        <end position="765"/>
    </location>
</feature>
<organism evidence="5 6">
    <name type="scientific">Niastella caeni</name>
    <dbReference type="NCBI Taxonomy" id="2569763"/>
    <lineage>
        <taxon>Bacteria</taxon>
        <taxon>Pseudomonadati</taxon>
        <taxon>Bacteroidota</taxon>
        <taxon>Chitinophagia</taxon>
        <taxon>Chitinophagales</taxon>
        <taxon>Chitinophagaceae</taxon>
        <taxon>Niastella</taxon>
    </lineage>
</organism>
<accession>A0A4S8HI52</accession>
<evidence type="ECO:0000256" key="1">
    <source>
        <dbReference type="SAM" id="Phobius"/>
    </source>
</evidence>
<dbReference type="InterPro" id="IPR010559">
    <property type="entry name" value="Sig_transdc_His_kin_internal"/>
</dbReference>
<gene>
    <name evidence="5" type="ORF">FAM09_23125</name>
</gene>
<reference evidence="5 6" key="1">
    <citation type="submission" date="2019-04" db="EMBL/GenBank/DDBJ databases">
        <title>Niastella caeni sp. nov., isolated from activated sludge.</title>
        <authorList>
            <person name="Sheng M."/>
        </authorList>
    </citation>
    <scope>NUCLEOTIDE SEQUENCE [LARGE SCALE GENOMIC DNA]</scope>
    <source>
        <strain evidence="5 6">HX-2-15</strain>
    </source>
</reference>
<keyword evidence="2" id="KW-0732">Signal</keyword>
<dbReference type="PANTHER" id="PTHR34220:SF7">
    <property type="entry name" value="SENSOR HISTIDINE KINASE YPDA"/>
    <property type="match status" value="1"/>
</dbReference>
<feature type="domain" description="Signal transduction histidine kinase internal region" evidence="3">
    <location>
        <begin position="817"/>
        <end position="892"/>
    </location>
</feature>
<dbReference type="Gene3D" id="2.130.10.10">
    <property type="entry name" value="YVTN repeat-like/Quinoprotein amine dehydrogenase"/>
    <property type="match status" value="2"/>
</dbReference>
<sequence length="1024" mass="115789">MLKPVFAYIVLLLAAPCTMTAQAPAIAPLPFKTLTVADGLPQAFISGLVQDQQGFIWIGTRDGLARYDGIQFKLYNHLPGDTGSLAANTISNLYIDRHSRLWIVYESGDIDILNTITEVLFHFSRHLAYKAIYRKLKGYGSVVQSVAEDGNGNIWMPAQNGGVFIYNPVQNSLQFFSDSALNLHKNRISGITSMRGNILLVTDTALVTMNTNRQIIDIKPYHFNRPHLFNARTPWKDNRPIVRSNGDIVIPDEDRLLIYKANRRLFTVMPLPRQTIYLTSPMVMDDKENIYFDNNGIIYMLSPDNRLQVWRPRKGRNPNTISMLFDCSGILWTGGNASGITLYDLRLPHINGFPYNHDFFQDVLQRYAMVPAGNMQSAFINTADNFMIRHATAKDGAIWFSVSGGDTAFTSKLCYLYKGRMNTMVFNYASATAPRHTGIPGLAFSKKGMLWGIDSRFRPVHFNINTRTVSVYPSLYPLSGFNDLLIDGENIFWITSMSHGLFRYDMTTQKLQHFEQNDVPGQLPSGQLLDMENDPDDSTIMWIASLGGGLIRFDKTTNRARCFTTKDGLPNNTVYAIVPDSRGIFWCSSNKGIFSFNPRTAEVRSFTTKDGLLNDEFNRYQFLQLPNGMIAFGGVGSYTAFDPLAINADEFEPHVVLTGLSINNEHADYGQPGSPFSQSVNSLSQITLPWHKNFLSFSFAALEYNIPGKLQYRYRLTGIDEKWVYAQSGNTATYTNVPQGSYELQINATNTSGKWSSHVKKMRLVIIPPLWKTAWFLTSVVILSALLVFLIIYSRIKSIRKKEKQQLRVERELMELEAGALRAQMNPHFIFNCLSAIKLLIQEDKKQEAITYLTTFSKLIRNQLHNSQKEISLEEELKTCRLYLQMEALRFGPGLTFDFEVEEEANIYSLMVPPLLIQPFIENAIWHGILPREKGGKVTIKVTDREDHVLCIIDDDGIGREQSMRNKLAIADAHASQGLQLTQNRMHLYNVLYQRGANITITDKINAQGVPCGTIATISFKKEV</sequence>
<keyword evidence="1" id="KW-0472">Membrane</keyword>
<dbReference type="InterPro" id="IPR036890">
    <property type="entry name" value="HATPase_C_sf"/>
</dbReference>
<dbReference type="PANTHER" id="PTHR34220">
    <property type="entry name" value="SENSOR HISTIDINE KINASE YPDA"/>
    <property type="match status" value="1"/>
</dbReference>
<dbReference type="SUPFAM" id="SSF50998">
    <property type="entry name" value="Quinoprotein alcohol dehydrogenase-like"/>
    <property type="match status" value="1"/>
</dbReference>
<protein>
    <recommendedName>
        <fullName evidence="7">Signal transduction histidine kinase internal region domain-containing protein</fullName>
    </recommendedName>
</protein>
<evidence type="ECO:0000313" key="5">
    <source>
        <dbReference type="EMBL" id="THU34888.1"/>
    </source>
</evidence>
<dbReference type="GO" id="GO:0000155">
    <property type="term" value="F:phosphorelay sensor kinase activity"/>
    <property type="evidence" value="ECO:0007669"/>
    <property type="project" value="InterPro"/>
</dbReference>
<keyword evidence="1" id="KW-0812">Transmembrane</keyword>
<feature type="signal peptide" evidence="2">
    <location>
        <begin position="1"/>
        <end position="23"/>
    </location>
</feature>
<dbReference type="Pfam" id="PF07494">
    <property type="entry name" value="Reg_prop"/>
    <property type="match status" value="2"/>
</dbReference>
<keyword evidence="6" id="KW-1185">Reference proteome</keyword>
<dbReference type="InterPro" id="IPR011047">
    <property type="entry name" value="Quinoprotein_ADH-like_sf"/>
</dbReference>
<dbReference type="FunFam" id="2.60.40.10:FF:000791">
    <property type="entry name" value="Two-component system sensor histidine kinase/response regulator"/>
    <property type="match status" value="1"/>
</dbReference>
<dbReference type="InterPro" id="IPR015943">
    <property type="entry name" value="WD40/YVTN_repeat-like_dom_sf"/>
</dbReference>
<feature type="transmembrane region" description="Helical" evidence="1">
    <location>
        <begin position="774"/>
        <end position="794"/>
    </location>
</feature>
<dbReference type="RefSeq" id="WP_136579531.1">
    <property type="nucleotide sequence ID" value="NZ_STFF01000007.1"/>
</dbReference>